<name>A0A9D9H9U9_9BACT</name>
<dbReference type="Pfam" id="PF00106">
    <property type="entry name" value="adh_short"/>
    <property type="match status" value="1"/>
</dbReference>
<dbReference type="AlphaFoldDB" id="A0A9D9H9U9"/>
<dbReference type="CDD" id="cd05233">
    <property type="entry name" value="SDR_c"/>
    <property type="match status" value="1"/>
</dbReference>
<dbReference type="EMBL" id="JADIMR010000026">
    <property type="protein sequence ID" value="MBO8446460.1"/>
    <property type="molecule type" value="Genomic_DNA"/>
</dbReference>
<dbReference type="PRINTS" id="PR00081">
    <property type="entry name" value="GDHRDH"/>
</dbReference>
<protein>
    <submittedName>
        <fullName evidence="4">SDR family NAD(P)-dependent oxidoreductase</fullName>
    </submittedName>
</protein>
<dbReference type="SUPFAM" id="SSF51735">
    <property type="entry name" value="NAD(P)-binding Rossmann-fold domains"/>
    <property type="match status" value="1"/>
</dbReference>
<sequence>MYALVTGASQGIGLEYARRLASFYKYDLLLVSNQEKELAQVAGELGKEHGVKAVPLYMDLTDSDAAGRLFAYCTSNSIEVEVLINNAGVFFYNDLTETAERRIDLMLDLHVRTLTKMCRIFGADMKKRGHGYILNMSSMSAWMALPGISTYNATKSYILNLSRSLWYELHPYGVSVTAVCPGAVDTGLYGLSPNLRKLAVAIKVSIPPADLVRIALKKMFKGKKQIMPGAVNHIFLPLIKHLPDFVVFKAAAKISKFQK</sequence>
<proteinExistence type="inferred from homology"/>
<comment type="caution">
    <text evidence="4">The sequence shown here is derived from an EMBL/GenBank/DDBJ whole genome shotgun (WGS) entry which is preliminary data.</text>
</comment>
<organism evidence="4 5">
    <name type="scientific">Candidatus Enterocola intestinipullorum</name>
    <dbReference type="NCBI Taxonomy" id="2840783"/>
    <lineage>
        <taxon>Bacteria</taxon>
        <taxon>Pseudomonadati</taxon>
        <taxon>Bacteroidota</taxon>
        <taxon>Bacteroidia</taxon>
        <taxon>Bacteroidales</taxon>
        <taxon>Candidatus Enterocola</taxon>
    </lineage>
</organism>
<dbReference type="Proteomes" id="UP000823637">
    <property type="component" value="Unassembled WGS sequence"/>
</dbReference>
<dbReference type="PIRSF" id="PIRSF000126">
    <property type="entry name" value="11-beta-HSD1"/>
    <property type="match status" value="1"/>
</dbReference>
<reference evidence="4" key="2">
    <citation type="journal article" date="2021" name="PeerJ">
        <title>Extensive microbial diversity within the chicken gut microbiome revealed by metagenomics and culture.</title>
        <authorList>
            <person name="Gilroy R."/>
            <person name="Ravi A."/>
            <person name="Getino M."/>
            <person name="Pursley I."/>
            <person name="Horton D.L."/>
            <person name="Alikhan N.F."/>
            <person name="Baker D."/>
            <person name="Gharbi K."/>
            <person name="Hall N."/>
            <person name="Watson M."/>
            <person name="Adriaenssens E.M."/>
            <person name="Foster-Nyarko E."/>
            <person name="Jarju S."/>
            <person name="Secka A."/>
            <person name="Antonio M."/>
            <person name="Oren A."/>
            <person name="Chaudhuri R.R."/>
            <person name="La Ragione R."/>
            <person name="Hildebrand F."/>
            <person name="Pallen M.J."/>
        </authorList>
    </citation>
    <scope>NUCLEOTIDE SEQUENCE</scope>
    <source>
        <strain evidence="4">D3-1215</strain>
    </source>
</reference>
<dbReference type="Gene3D" id="3.40.50.720">
    <property type="entry name" value="NAD(P)-binding Rossmann-like Domain"/>
    <property type="match status" value="1"/>
</dbReference>
<dbReference type="InterPro" id="IPR002347">
    <property type="entry name" value="SDR_fam"/>
</dbReference>
<comment type="similarity">
    <text evidence="1 3">Belongs to the short-chain dehydrogenases/reductases (SDR) family.</text>
</comment>
<keyword evidence="2" id="KW-0560">Oxidoreductase</keyword>
<evidence type="ECO:0000313" key="4">
    <source>
        <dbReference type="EMBL" id="MBO8446460.1"/>
    </source>
</evidence>
<dbReference type="PANTHER" id="PTHR43086">
    <property type="entry name" value="VERY-LONG-CHAIN 3-OXOOACYL-COA REDUCTASE"/>
    <property type="match status" value="1"/>
</dbReference>
<dbReference type="InterPro" id="IPR036291">
    <property type="entry name" value="NAD(P)-bd_dom_sf"/>
</dbReference>
<gene>
    <name evidence="4" type="ORF">IAC32_01775</name>
</gene>
<evidence type="ECO:0000256" key="2">
    <source>
        <dbReference type="ARBA" id="ARBA00023002"/>
    </source>
</evidence>
<reference evidence="4" key="1">
    <citation type="submission" date="2020-10" db="EMBL/GenBank/DDBJ databases">
        <authorList>
            <person name="Gilroy R."/>
        </authorList>
    </citation>
    <scope>NUCLEOTIDE SEQUENCE</scope>
    <source>
        <strain evidence="4">D3-1215</strain>
    </source>
</reference>
<evidence type="ECO:0000256" key="1">
    <source>
        <dbReference type="ARBA" id="ARBA00006484"/>
    </source>
</evidence>
<dbReference type="PANTHER" id="PTHR43086:SF3">
    <property type="entry name" value="NADP-DEPENDENT 3-HYDROXY ACID DEHYDROGENASE YDFG"/>
    <property type="match status" value="1"/>
</dbReference>
<accession>A0A9D9H9U9</accession>
<dbReference type="PRINTS" id="PR00080">
    <property type="entry name" value="SDRFAMILY"/>
</dbReference>
<evidence type="ECO:0000313" key="5">
    <source>
        <dbReference type="Proteomes" id="UP000823637"/>
    </source>
</evidence>
<evidence type="ECO:0000256" key="3">
    <source>
        <dbReference type="RuleBase" id="RU000363"/>
    </source>
</evidence>
<dbReference type="GO" id="GO:0016491">
    <property type="term" value="F:oxidoreductase activity"/>
    <property type="evidence" value="ECO:0007669"/>
    <property type="project" value="UniProtKB-KW"/>
</dbReference>